<feature type="transmembrane region" description="Helical" evidence="6">
    <location>
        <begin position="38"/>
        <end position="59"/>
    </location>
</feature>
<organism evidence="7 8">
    <name type="scientific">Deinococcus cellulosilyticus (strain DSM 18568 / NBRC 106333 / KACC 11606 / 5516J-15)</name>
    <dbReference type="NCBI Taxonomy" id="1223518"/>
    <lineage>
        <taxon>Bacteria</taxon>
        <taxon>Thermotogati</taxon>
        <taxon>Deinococcota</taxon>
        <taxon>Deinococci</taxon>
        <taxon>Deinococcales</taxon>
        <taxon>Deinococcaceae</taxon>
        <taxon>Deinococcus</taxon>
    </lineage>
</organism>
<evidence type="ECO:0000256" key="1">
    <source>
        <dbReference type="ARBA" id="ARBA00004651"/>
    </source>
</evidence>
<keyword evidence="5 6" id="KW-0472">Membrane</keyword>
<reference evidence="7 8" key="1">
    <citation type="submission" date="2019-07" db="EMBL/GenBank/DDBJ databases">
        <title>Whole genome shotgun sequence of Deinococcus cellulosilyticus NBRC 106333.</title>
        <authorList>
            <person name="Hosoyama A."/>
            <person name="Uohara A."/>
            <person name="Ohji S."/>
            <person name="Ichikawa N."/>
        </authorList>
    </citation>
    <scope>NUCLEOTIDE SEQUENCE [LARGE SCALE GENOMIC DNA]</scope>
    <source>
        <strain evidence="7 8">NBRC 106333</strain>
    </source>
</reference>
<comment type="caution">
    <text evidence="7">The sequence shown here is derived from an EMBL/GenBank/DDBJ whole genome shotgun (WGS) entry which is preliminary data.</text>
</comment>
<dbReference type="AlphaFoldDB" id="A0A511MXF2"/>
<keyword evidence="3 6" id="KW-0812">Transmembrane</keyword>
<dbReference type="Proteomes" id="UP000321306">
    <property type="component" value="Unassembled WGS sequence"/>
</dbReference>
<dbReference type="Pfam" id="PF01554">
    <property type="entry name" value="MatE"/>
    <property type="match status" value="1"/>
</dbReference>
<evidence type="ECO:0000313" key="8">
    <source>
        <dbReference type="Proteomes" id="UP000321306"/>
    </source>
</evidence>
<dbReference type="PANTHER" id="PTHR30250">
    <property type="entry name" value="PST FAMILY PREDICTED COLANIC ACID TRANSPORTER"/>
    <property type="match status" value="1"/>
</dbReference>
<evidence type="ECO:0000256" key="5">
    <source>
        <dbReference type="ARBA" id="ARBA00023136"/>
    </source>
</evidence>
<evidence type="ECO:0000256" key="6">
    <source>
        <dbReference type="SAM" id="Phobius"/>
    </source>
</evidence>
<keyword evidence="4 6" id="KW-1133">Transmembrane helix</keyword>
<feature type="transmembrane region" description="Helical" evidence="6">
    <location>
        <begin position="12"/>
        <end position="32"/>
    </location>
</feature>
<comment type="subcellular location">
    <subcellularLocation>
        <location evidence="1">Cell membrane</location>
        <topology evidence="1">Multi-pass membrane protein</topology>
    </subcellularLocation>
</comment>
<protein>
    <submittedName>
        <fullName evidence="7">Uncharacterized protein</fullName>
    </submittedName>
</protein>
<dbReference type="InterPro" id="IPR002528">
    <property type="entry name" value="MATE_fam"/>
</dbReference>
<feature type="transmembrane region" description="Helical" evidence="6">
    <location>
        <begin position="354"/>
        <end position="373"/>
    </location>
</feature>
<dbReference type="PANTHER" id="PTHR30250:SF11">
    <property type="entry name" value="O-ANTIGEN TRANSPORTER-RELATED"/>
    <property type="match status" value="1"/>
</dbReference>
<feature type="transmembrane region" description="Helical" evidence="6">
    <location>
        <begin position="108"/>
        <end position="129"/>
    </location>
</feature>
<proteinExistence type="predicted"/>
<evidence type="ECO:0000256" key="3">
    <source>
        <dbReference type="ARBA" id="ARBA00022692"/>
    </source>
</evidence>
<feature type="transmembrane region" description="Helical" evidence="6">
    <location>
        <begin position="141"/>
        <end position="158"/>
    </location>
</feature>
<feature type="transmembrane region" description="Helical" evidence="6">
    <location>
        <begin position="325"/>
        <end position="347"/>
    </location>
</feature>
<feature type="transmembrane region" description="Helical" evidence="6">
    <location>
        <begin position="80"/>
        <end position="102"/>
    </location>
</feature>
<feature type="transmembrane region" description="Helical" evidence="6">
    <location>
        <begin position="164"/>
        <end position="182"/>
    </location>
</feature>
<sequence length="414" mass="46129">MRGVLKTAFNFLLGSGINYLVSFLVLTLLLRYSSQQEYGHFAIAQSVVFWLMPVVQMAMNITAVAQLNRSSQDVDVVQQVIVLRMGALFFVLILMGAFGWMLQPQQQVLMWAFFPLLLANALQLDYYAIARQKAGLLARSQVLYALLYGIGVVVVVTWHLPLWWIPLINGLSMLCAVVWQWHGFLPQMVGQWNMNLMPGVLKVLLGQSALNTFANFIQLGYYTIDLLLLDRLGPHIAGLTGQYAATSRLTQVAVMPIVAILNTLMPRIVQAYHDGDSQKRHRLFRAYLVASWGVGLVGALGLFFLGTPVLAWISDKEVQHAAQVFPVFAVLYLFIGLHSPFSSVLAFMGQEKAYLLCNALAFVVNAAACMLLIPRYGAVGAALSILLGILTLTLVSMWIYFRHRRKGEVKLEAF</sequence>
<dbReference type="GO" id="GO:0042910">
    <property type="term" value="F:xenobiotic transmembrane transporter activity"/>
    <property type="evidence" value="ECO:0007669"/>
    <property type="project" value="InterPro"/>
</dbReference>
<name>A0A511MXF2_DEIC1</name>
<evidence type="ECO:0000313" key="7">
    <source>
        <dbReference type="EMBL" id="GEM45265.1"/>
    </source>
</evidence>
<feature type="transmembrane region" description="Helical" evidence="6">
    <location>
        <begin position="286"/>
        <end position="313"/>
    </location>
</feature>
<evidence type="ECO:0000256" key="4">
    <source>
        <dbReference type="ARBA" id="ARBA00022989"/>
    </source>
</evidence>
<keyword evidence="2" id="KW-1003">Cell membrane</keyword>
<feature type="transmembrane region" description="Helical" evidence="6">
    <location>
        <begin position="379"/>
        <end position="401"/>
    </location>
</feature>
<gene>
    <name evidence="7" type="ORF">DC3_09000</name>
</gene>
<dbReference type="OrthoDB" id="9889489at2"/>
<dbReference type="GO" id="GO:0005886">
    <property type="term" value="C:plasma membrane"/>
    <property type="evidence" value="ECO:0007669"/>
    <property type="project" value="UniProtKB-SubCell"/>
</dbReference>
<accession>A0A511MXF2</accession>
<dbReference type="EMBL" id="BJXB01000003">
    <property type="protein sequence ID" value="GEM45265.1"/>
    <property type="molecule type" value="Genomic_DNA"/>
</dbReference>
<dbReference type="InterPro" id="IPR050833">
    <property type="entry name" value="Poly_Biosynth_Transport"/>
</dbReference>
<evidence type="ECO:0000256" key="2">
    <source>
        <dbReference type="ARBA" id="ARBA00022475"/>
    </source>
</evidence>
<dbReference type="GO" id="GO:0015297">
    <property type="term" value="F:antiporter activity"/>
    <property type="evidence" value="ECO:0007669"/>
    <property type="project" value="InterPro"/>
</dbReference>
<dbReference type="RefSeq" id="WP_146882718.1">
    <property type="nucleotide sequence ID" value="NZ_BJXB01000003.1"/>
</dbReference>
<keyword evidence="8" id="KW-1185">Reference proteome</keyword>